<dbReference type="InterPro" id="IPR036890">
    <property type="entry name" value="HATPase_C_sf"/>
</dbReference>
<sequence>MSNVQSFPEFIPVTIDKSHITTIGERLYAESIEFVRELVNNAYDADATLVEIIVAEDSIEIRDNGSGMDMEGLRQYFNIGSQQKLYSPKSPIYNRDRIGQFGIGKFASLSACRRFEIITKKDDFVGRVIFDKEQWEKTPDAWQLPFERLPSDFRKQNGTTVILMGLERAFDPRDIEAKIIEGTPIKAPNFRVRINNHTVMPRSLSGHKIPFLEGTPFGPVSGEIVILSETASTTTDLGIDVKVKQVTVRRELFGMETWGKAMARVRGEVNADFLPITSDRTGFIKDSEEYQEFLRVMGRIMEDVKTALQKLTLKKEGKKVSRALKEALQRIYKSLASNPDLSPFGALPVGSEIKGIGNAAEISKKEGEVKTEEINVEEKPKIEKKRKKKPKVKRLTPNAIIKKIKFGETGVSCVVDSFGEDGPEVFSEETTIYINRDHPLYKRESAKIDTHVLNLARLITQEIALMKDPRNPRQAFERQSKLLKDAFIDKD</sequence>
<keyword evidence="2" id="KW-1185">Reference proteome</keyword>
<proteinExistence type="predicted"/>
<evidence type="ECO:0000313" key="1">
    <source>
        <dbReference type="EMBL" id="BCB96539.1"/>
    </source>
</evidence>
<dbReference type="AlphaFoldDB" id="A0A7G1H2Y0"/>
<gene>
    <name evidence="1" type="ORF">JZK55_14610</name>
</gene>
<evidence type="ECO:0008006" key="3">
    <source>
        <dbReference type="Google" id="ProtNLM"/>
    </source>
</evidence>
<protein>
    <recommendedName>
        <fullName evidence="3">ATP-binding protein</fullName>
    </recommendedName>
</protein>
<dbReference type="KEGG" id="dtp:JZK55_14610"/>
<organism evidence="1 2">
    <name type="scientific">Dissulfurispira thermophila</name>
    <dbReference type="NCBI Taxonomy" id="2715679"/>
    <lineage>
        <taxon>Bacteria</taxon>
        <taxon>Pseudomonadati</taxon>
        <taxon>Nitrospirota</taxon>
        <taxon>Thermodesulfovibrionia</taxon>
        <taxon>Thermodesulfovibrionales</taxon>
        <taxon>Dissulfurispiraceae</taxon>
        <taxon>Dissulfurispira</taxon>
    </lineage>
</organism>
<dbReference type="SUPFAM" id="SSF55874">
    <property type="entry name" value="ATPase domain of HSP90 chaperone/DNA topoisomerase II/histidine kinase"/>
    <property type="match status" value="1"/>
</dbReference>
<name>A0A7G1H2Y0_9BACT</name>
<dbReference type="Proteomes" id="UP000516360">
    <property type="component" value="Chromosome"/>
</dbReference>
<dbReference type="Pfam" id="PF13589">
    <property type="entry name" value="HATPase_c_3"/>
    <property type="match status" value="1"/>
</dbReference>
<evidence type="ECO:0000313" key="2">
    <source>
        <dbReference type="Proteomes" id="UP000516360"/>
    </source>
</evidence>
<dbReference type="RefSeq" id="WP_207105911.1">
    <property type="nucleotide sequence ID" value="NZ_AP022873.1"/>
</dbReference>
<reference evidence="1 2" key="1">
    <citation type="submission" date="2020-03" db="EMBL/GenBank/DDBJ databases">
        <title>Complete genome sequences of two sulfur-disproportionating bacterial strains T55J and Mzg5.</title>
        <authorList>
            <person name="Umezawa K."/>
            <person name="Kojima H."/>
            <person name="Kato Y."/>
            <person name="Fukui M."/>
        </authorList>
    </citation>
    <scope>NUCLEOTIDE SEQUENCE [LARGE SCALE GENOMIC DNA]</scope>
    <source>
        <strain evidence="1 2">T55J</strain>
    </source>
</reference>
<dbReference type="Gene3D" id="3.30.565.10">
    <property type="entry name" value="Histidine kinase-like ATPase, C-terminal domain"/>
    <property type="match status" value="1"/>
</dbReference>
<accession>A0A7G1H2Y0</accession>
<dbReference type="EMBL" id="AP022873">
    <property type="protein sequence ID" value="BCB96539.1"/>
    <property type="molecule type" value="Genomic_DNA"/>
</dbReference>